<comment type="caution">
    <text evidence="2">The sequence shown here is derived from an EMBL/GenBank/DDBJ whole genome shotgun (WGS) entry which is preliminary data.</text>
</comment>
<evidence type="ECO:0000313" key="3">
    <source>
        <dbReference type="Proteomes" id="UP000774617"/>
    </source>
</evidence>
<name>A0ABQ8FRT0_9PEZI</name>
<feature type="compositionally biased region" description="Basic residues" evidence="1">
    <location>
        <begin position="115"/>
        <end position="129"/>
    </location>
</feature>
<feature type="region of interest" description="Disordered" evidence="1">
    <location>
        <begin position="64"/>
        <end position="89"/>
    </location>
</feature>
<gene>
    <name evidence="2" type="ORF">B0J12DRAFT_414919</name>
</gene>
<reference evidence="2 3" key="1">
    <citation type="journal article" date="2021" name="Nat. Commun.">
        <title>Genetic determinants of endophytism in the Arabidopsis root mycobiome.</title>
        <authorList>
            <person name="Mesny F."/>
            <person name="Miyauchi S."/>
            <person name="Thiergart T."/>
            <person name="Pickel B."/>
            <person name="Atanasova L."/>
            <person name="Karlsson M."/>
            <person name="Huettel B."/>
            <person name="Barry K.W."/>
            <person name="Haridas S."/>
            <person name="Chen C."/>
            <person name="Bauer D."/>
            <person name="Andreopoulos W."/>
            <person name="Pangilinan J."/>
            <person name="LaButti K."/>
            <person name="Riley R."/>
            <person name="Lipzen A."/>
            <person name="Clum A."/>
            <person name="Drula E."/>
            <person name="Henrissat B."/>
            <person name="Kohler A."/>
            <person name="Grigoriev I.V."/>
            <person name="Martin F.M."/>
            <person name="Hacquard S."/>
        </authorList>
    </citation>
    <scope>NUCLEOTIDE SEQUENCE [LARGE SCALE GENOMIC DNA]</scope>
    <source>
        <strain evidence="2 3">MPI-SDFR-AT-0080</strain>
    </source>
</reference>
<evidence type="ECO:0000256" key="1">
    <source>
        <dbReference type="SAM" id="MobiDB-lite"/>
    </source>
</evidence>
<feature type="compositionally biased region" description="Basic and acidic residues" evidence="1">
    <location>
        <begin position="64"/>
        <end position="82"/>
    </location>
</feature>
<keyword evidence="3" id="KW-1185">Reference proteome</keyword>
<proteinExistence type="predicted"/>
<dbReference type="Proteomes" id="UP000774617">
    <property type="component" value="Unassembled WGS sequence"/>
</dbReference>
<organism evidence="2 3">
    <name type="scientific">Macrophomina phaseolina</name>
    <dbReference type="NCBI Taxonomy" id="35725"/>
    <lineage>
        <taxon>Eukaryota</taxon>
        <taxon>Fungi</taxon>
        <taxon>Dikarya</taxon>
        <taxon>Ascomycota</taxon>
        <taxon>Pezizomycotina</taxon>
        <taxon>Dothideomycetes</taxon>
        <taxon>Dothideomycetes incertae sedis</taxon>
        <taxon>Botryosphaeriales</taxon>
        <taxon>Botryosphaeriaceae</taxon>
        <taxon>Macrophomina</taxon>
    </lineage>
</organism>
<dbReference type="EMBL" id="JAGTJR010000070">
    <property type="protein sequence ID" value="KAH7018682.1"/>
    <property type="molecule type" value="Genomic_DNA"/>
</dbReference>
<feature type="region of interest" description="Disordered" evidence="1">
    <location>
        <begin position="109"/>
        <end position="139"/>
    </location>
</feature>
<protein>
    <submittedName>
        <fullName evidence="2">Uncharacterized protein</fullName>
    </submittedName>
</protein>
<accession>A0ABQ8FRT0</accession>
<sequence length="210" mass="23560">MLCAMRSPPSRLPLPPPSTLPQRGVCTPFRRGGGIIMCIDRRWADGGVTASPSCGSLTRQIRHDAMAPKDRATGNRGKREGVKLLGEGRPTVREDAAVVTPSDWQRSESANWLEKKKKKKRRRRRRRRGSGWPVGDDCDGNETRRSVGWSGLALVQPVTEGMRPVDAVTVRCCRSSLLYSLRQDFGFFLFFFSSLPWLDEPYVHALNHAI</sequence>
<evidence type="ECO:0000313" key="2">
    <source>
        <dbReference type="EMBL" id="KAH7018682.1"/>
    </source>
</evidence>